<dbReference type="GeneID" id="40749189"/>
<name>A0A074XWY2_AURPU</name>
<sequence>MTDERKRPHSQDPAGNDGPPPAKKAKKVKKPKPPKPPSRAARKMAPKGKPYTEEDKARGHRMGKGDRRDMGMEVSSGSSSPAPSSSSSSSSSEPNSLFDEPSPEGRPAPPIKIAPRTKMTARKSAPPGPGLLKRTAARKSVTPGPVHPAAIRPPSSGTTPAAHPDAMEIDVQELDVQVFEKKILENDEPLSDSITLRALEEMVAKTSPLDLTLRSSHQVPQFIADQGQAASITYWRYSNLFIPGEVWGRVPKGVLPAGAEQPWRDFLAIVRDFFQIFYDPENPHPARLTTFIRESRAAVPACRQQINFEIILTNPSFPSQEEREEKDFPLPTHSALVVLLRLWQMLECNKPANHDRIRVTYVFKNGDESSMVKENPKFIANDDGINDYFNKDPSTKKEIDPQTGIQQIYQIAIARALQHWTRYLNGIANTHYTPKDFMNWIAKRTIFSLHPDHRTDRQCGYTKYFFLRQLDKKPQTITKNNGVVELKDKSLQRYVESTGNLKHYLEMDPVEYSINKYNIQPEVEIFGECPDKDWDEVLKDEAEA</sequence>
<dbReference type="RefSeq" id="XP_029762649.1">
    <property type="nucleotide sequence ID" value="XM_029906883.1"/>
</dbReference>
<proteinExistence type="predicted"/>
<protein>
    <submittedName>
        <fullName evidence="2">Uncharacterized protein</fullName>
    </submittedName>
</protein>
<gene>
    <name evidence="2" type="ORF">M438DRAFT_353590</name>
</gene>
<reference evidence="2 3" key="1">
    <citation type="journal article" date="2014" name="BMC Genomics">
        <title>Genome sequencing of four Aureobasidium pullulans varieties: biotechnological potential, stress tolerance, and description of new species.</title>
        <authorList>
            <person name="Gostin Ar C."/>
            <person name="Ohm R.A."/>
            <person name="Kogej T."/>
            <person name="Sonjak S."/>
            <person name="Turk M."/>
            <person name="Zajc J."/>
            <person name="Zalar P."/>
            <person name="Grube M."/>
            <person name="Sun H."/>
            <person name="Han J."/>
            <person name="Sharma A."/>
            <person name="Chiniquy J."/>
            <person name="Ngan C.Y."/>
            <person name="Lipzen A."/>
            <person name="Barry K."/>
            <person name="Grigoriev I.V."/>
            <person name="Gunde-Cimerman N."/>
        </authorList>
    </citation>
    <scope>NUCLEOTIDE SEQUENCE [LARGE SCALE GENOMIC DNA]</scope>
    <source>
        <strain evidence="2 3">EXF-150</strain>
    </source>
</reference>
<feature type="region of interest" description="Disordered" evidence="1">
    <location>
        <begin position="1"/>
        <end position="163"/>
    </location>
</feature>
<evidence type="ECO:0000313" key="3">
    <source>
        <dbReference type="Proteomes" id="UP000030706"/>
    </source>
</evidence>
<feature type="compositionally biased region" description="Basic and acidic residues" evidence="1">
    <location>
        <begin position="50"/>
        <end position="71"/>
    </location>
</feature>
<feature type="compositionally biased region" description="Low complexity" evidence="1">
    <location>
        <begin position="75"/>
        <end position="96"/>
    </location>
</feature>
<dbReference type="Proteomes" id="UP000030706">
    <property type="component" value="Unassembled WGS sequence"/>
</dbReference>
<accession>A0A074XWY2</accession>
<evidence type="ECO:0000313" key="2">
    <source>
        <dbReference type="EMBL" id="KEQ86462.1"/>
    </source>
</evidence>
<dbReference type="HOGENOM" id="CLU_500544_0_0_1"/>
<keyword evidence="3" id="KW-1185">Reference proteome</keyword>
<feature type="compositionally biased region" description="Basic residues" evidence="1">
    <location>
        <begin position="23"/>
        <end position="33"/>
    </location>
</feature>
<organism evidence="2 3">
    <name type="scientific">Aureobasidium pullulans EXF-150</name>
    <dbReference type="NCBI Taxonomy" id="1043002"/>
    <lineage>
        <taxon>Eukaryota</taxon>
        <taxon>Fungi</taxon>
        <taxon>Dikarya</taxon>
        <taxon>Ascomycota</taxon>
        <taxon>Pezizomycotina</taxon>
        <taxon>Dothideomycetes</taxon>
        <taxon>Dothideomycetidae</taxon>
        <taxon>Dothideales</taxon>
        <taxon>Saccotheciaceae</taxon>
        <taxon>Aureobasidium</taxon>
    </lineage>
</organism>
<dbReference type="AlphaFoldDB" id="A0A074XWY2"/>
<evidence type="ECO:0000256" key="1">
    <source>
        <dbReference type="SAM" id="MobiDB-lite"/>
    </source>
</evidence>
<dbReference type="EMBL" id="KL584978">
    <property type="protein sequence ID" value="KEQ86462.1"/>
    <property type="molecule type" value="Genomic_DNA"/>
</dbReference>
<feature type="compositionally biased region" description="Basic and acidic residues" evidence="1">
    <location>
        <begin position="1"/>
        <end position="10"/>
    </location>
</feature>